<gene>
    <name evidence="3" type="ORF">Vbra_22669</name>
</gene>
<feature type="region of interest" description="Disordered" evidence="1">
    <location>
        <begin position="654"/>
        <end position="713"/>
    </location>
</feature>
<feature type="domain" description="Rhodanese" evidence="2">
    <location>
        <begin position="377"/>
        <end position="406"/>
    </location>
</feature>
<feature type="region of interest" description="Disordered" evidence="1">
    <location>
        <begin position="733"/>
        <end position="761"/>
    </location>
</feature>
<feature type="region of interest" description="Disordered" evidence="1">
    <location>
        <begin position="482"/>
        <end position="513"/>
    </location>
</feature>
<keyword evidence="4" id="KW-1185">Reference proteome</keyword>
<dbReference type="PROSITE" id="PS50206">
    <property type="entry name" value="RHODANESE_3"/>
    <property type="match status" value="1"/>
</dbReference>
<dbReference type="Gene3D" id="3.80.10.10">
    <property type="entry name" value="Ribonuclease Inhibitor"/>
    <property type="match status" value="1"/>
</dbReference>
<dbReference type="AlphaFoldDB" id="A0A0G4G3G0"/>
<dbReference type="Proteomes" id="UP000041254">
    <property type="component" value="Unassembled WGS sequence"/>
</dbReference>
<evidence type="ECO:0000313" key="4">
    <source>
        <dbReference type="Proteomes" id="UP000041254"/>
    </source>
</evidence>
<feature type="compositionally biased region" description="Polar residues" evidence="1">
    <location>
        <begin position="654"/>
        <end position="671"/>
    </location>
</feature>
<protein>
    <recommendedName>
        <fullName evidence="2">Rhodanese domain-containing protein</fullName>
    </recommendedName>
</protein>
<reference evidence="3 4" key="1">
    <citation type="submission" date="2014-11" db="EMBL/GenBank/DDBJ databases">
        <authorList>
            <person name="Zhu J."/>
            <person name="Qi W."/>
            <person name="Song R."/>
        </authorList>
    </citation>
    <scope>NUCLEOTIDE SEQUENCE [LARGE SCALE GENOMIC DNA]</scope>
</reference>
<organism evidence="3 4">
    <name type="scientific">Vitrella brassicaformis (strain CCMP3155)</name>
    <dbReference type="NCBI Taxonomy" id="1169540"/>
    <lineage>
        <taxon>Eukaryota</taxon>
        <taxon>Sar</taxon>
        <taxon>Alveolata</taxon>
        <taxon>Colpodellida</taxon>
        <taxon>Vitrellaceae</taxon>
        <taxon>Vitrella</taxon>
    </lineage>
</organism>
<dbReference type="VEuPathDB" id="CryptoDB:Vbra_22669"/>
<evidence type="ECO:0000256" key="1">
    <source>
        <dbReference type="SAM" id="MobiDB-lite"/>
    </source>
</evidence>
<feature type="compositionally biased region" description="Basic and acidic residues" evidence="1">
    <location>
        <begin position="495"/>
        <end position="510"/>
    </location>
</feature>
<feature type="compositionally biased region" description="Low complexity" evidence="1">
    <location>
        <begin position="689"/>
        <end position="704"/>
    </location>
</feature>
<dbReference type="InterPro" id="IPR001763">
    <property type="entry name" value="Rhodanese-like_dom"/>
</dbReference>
<evidence type="ECO:0000313" key="3">
    <source>
        <dbReference type="EMBL" id="CEM22796.1"/>
    </source>
</evidence>
<sequence length="809" mass="88814">MDAAVLDSPELLLPIYDQLTRPEKTAFTLVRPIWSRVPLLKASALNLPVKCDRHPSPLLQQILSKCHRVALLNFRMNDRRTRIKCEQQVETVVESFPRLLDNNGDGSSWSLDMAGYDPWTVIRESPWAQSTFGSFVLDPDERVYPAVATAVLRAVIIGSDVGRQLQSVTISHFVQVSPDLTTYFNPSRTPSLQQLEISRCSMPYVCQSSSVPPSPTPFGLKTFIWRKNLVSGESLSLPTFVPVLWSCSSLQCLHLLNVDISLQRNNECCLLTQLPLLEELALETGSRELDLAMLLRAIFRTQRLAAGDAAEASTAAAGPSGSSKCVRGSFPFPRLHTLFLSHFYFRPIDALDILRSTHKTVSPTARRSAAVQYQSHAALHTLGLSRARIGDGGFVALANMFPAVKELLLDLQVGGGVGGCGTAGMDVAADGELEDLLSADLDLQGDTAMNGRRRLYWSESWKVSLRRLYLSQPCANFINLHEATDSHDPPSPVPLDKKKDPKPTDKDPLPSRRFWTSPWLAPPSMLESMHVLGPQLRSFATSHRSVQGLFTPLQPATRGRLLRTPVLTVPCMLRWMDLRGAPVTDGHAVRHIALPPSLQLLQVRLEGFAAIDGLAGALKDRARAAMTDEDAVRSVLSVEIWVDMSLPDFLTEGEQSARSMATPQLAPTTPASRPAAKLRFVGWGEWTRPSPSSDEMPSSSSSDPPVDPRHAAESSIDGLLTLSAVRRIMAALVPSTADQPQEAPKDEEATKDEPSTDKEGAGVRVDLQQWWREADYVSLSSANDWLERATVGSHGDVVESRRVVVVVVP</sequence>
<dbReference type="EMBL" id="CDMY01000558">
    <property type="protein sequence ID" value="CEM22796.1"/>
    <property type="molecule type" value="Genomic_DNA"/>
</dbReference>
<dbReference type="SUPFAM" id="SSF52047">
    <property type="entry name" value="RNI-like"/>
    <property type="match status" value="1"/>
</dbReference>
<dbReference type="InParanoid" id="A0A0G4G3G0"/>
<name>A0A0G4G3G0_VITBC</name>
<accession>A0A0G4G3G0</accession>
<proteinExistence type="predicted"/>
<dbReference type="InterPro" id="IPR032675">
    <property type="entry name" value="LRR_dom_sf"/>
</dbReference>
<feature type="compositionally biased region" description="Basic and acidic residues" evidence="1">
    <location>
        <begin position="743"/>
        <end position="761"/>
    </location>
</feature>
<evidence type="ECO:0000259" key="2">
    <source>
        <dbReference type="PROSITE" id="PS50206"/>
    </source>
</evidence>